<dbReference type="InterPro" id="IPR036097">
    <property type="entry name" value="HisK_dim/P_sf"/>
</dbReference>
<dbReference type="InterPro" id="IPR003594">
    <property type="entry name" value="HATPase_dom"/>
</dbReference>
<dbReference type="PROSITE" id="PS50046">
    <property type="entry name" value="PHYTOCHROME_2"/>
    <property type="match status" value="1"/>
</dbReference>
<evidence type="ECO:0000259" key="9">
    <source>
        <dbReference type="PROSITE" id="PS50109"/>
    </source>
</evidence>
<comment type="similarity">
    <text evidence="2">In the N-terminal section; belongs to the phytochrome family.</text>
</comment>
<dbReference type="InterPro" id="IPR036890">
    <property type="entry name" value="HATPase_C_sf"/>
</dbReference>
<dbReference type="AlphaFoldDB" id="A0A250JDR5"/>
<evidence type="ECO:0000256" key="1">
    <source>
        <dbReference type="ARBA" id="ARBA00000085"/>
    </source>
</evidence>
<dbReference type="Proteomes" id="UP000217257">
    <property type="component" value="Chromosome"/>
</dbReference>
<dbReference type="FunFam" id="3.30.565.10:FF:000006">
    <property type="entry name" value="Sensor histidine kinase WalK"/>
    <property type="match status" value="1"/>
</dbReference>
<evidence type="ECO:0000256" key="4">
    <source>
        <dbReference type="ARBA" id="ARBA00022553"/>
    </source>
</evidence>
<gene>
    <name evidence="11" type="ORF">CYFUS_007515</name>
</gene>
<accession>A0A250JDR5</accession>
<dbReference type="CDD" id="cd00130">
    <property type="entry name" value="PAS"/>
    <property type="match status" value="1"/>
</dbReference>
<dbReference type="SUPFAM" id="SSF55874">
    <property type="entry name" value="ATPase domain of HSP90 chaperone/DNA topoisomerase II/histidine kinase"/>
    <property type="match status" value="1"/>
</dbReference>
<dbReference type="EMBL" id="CP022098">
    <property type="protein sequence ID" value="ATB42039.1"/>
    <property type="molecule type" value="Genomic_DNA"/>
</dbReference>
<dbReference type="GO" id="GO:0000155">
    <property type="term" value="F:phosphorelay sensor kinase activity"/>
    <property type="evidence" value="ECO:0007669"/>
    <property type="project" value="InterPro"/>
</dbReference>
<proteinExistence type="inferred from homology"/>
<evidence type="ECO:0000256" key="6">
    <source>
        <dbReference type="ARBA" id="ARBA00022777"/>
    </source>
</evidence>
<dbReference type="Gene3D" id="3.30.450.40">
    <property type="match status" value="1"/>
</dbReference>
<dbReference type="KEGG" id="cfus:CYFUS_007515"/>
<evidence type="ECO:0000259" key="10">
    <source>
        <dbReference type="PROSITE" id="PS50113"/>
    </source>
</evidence>
<organism evidence="11 12">
    <name type="scientific">Cystobacter fuscus</name>
    <dbReference type="NCBI Taxonomy" id="43"/>
    <lineage>
        <taxon>Bacteria</taxon>
        <taxon>Pseudomonadati</taxon>
        <taxon>Myxococcota</taxon>
        <taxon>Myxococcia</taxon>
        <taxon>Myxococcales</taxon>
        <taxon>Cystobacterineae</taxon>
        <taxon>Archangiaceae</taxon>
        <taxon>Cystobacter</taxon>
    </lineage>
</organism>
<feature type="domain" description="Histidine kinase" evidence="9">
    <location>
        <begin position="347"/>
        <end position="566"/>
    </location>
</feature>
<keyword evidence="6 11" id="KW-0418">Kinase</keyword>
<dbReference type="CDD" id="cd00082">
    <property type="entry name" value="HisKA"/>
    <property type="match status" value="1"/>
</dbReference>
<dbReference type="InterPro" id="IPR000014">
    <property type="entry name" value="PAS"/>
</dbReference>
<evidence type="ECO:0000259" key="8">
    <source>
        <dbReference type="PROSITE" id="PS50046"/>
    </source>
</evidence>
<dbReference type="Gene3D" id="3.30.565.10">
    <property type="entry name" value="Histidine kinase-like ATPase, C-terminal domain"/>
    <property type="match status" value="1"/>
</dbReference>
<dbReference type="PANTHER" id="PTHR43547">
    <property type="entry name" value="TWO-COMPONENT HISTIDINE KINASE"/>
    <property type="match status" value="1"/>
</dbReference>
<dbReference type="InterPro" id="IPR035965">
    <property type="entry name" value="PAS-like_dom_sf"/>
</dbReference>
<dbReference type="PANTHER" id="PTHR43547:SF2">
    <property type="entry name" value="HYBRID SIGNAL TRANSDUCTION HISTIDINE KINASE C"/>
    <property type="match status" value="1"/>
</dbReference>
<dbReference type="Gene3D" id="3.30.450.20">
    <property type="entry name" value="PAS domain"/>
    <property type="match status" value="1"/>
</dbReference>
<dbReference type="SMART" id="SM00387">
    <property type="entry name" value="HATPase_c"/>
    <property type="match status" value="1"/>
</dbReference>
<dbReference type="InterPro" id="IPR000700">
    <property type="entry name" value="PAS-assoc_C"/>
</dbReference>
<dbReference type="InterPro" id="IPR003018">
    <property type="entry name" value="GAF"/>
</dbReference>
<dbReference type="Pfam" id="PF01590">
    <property type="entry name" value="GAF"/>
    <property type="match status" value="1"/>
</dbReference>
<dbReference type="RefSeq" id="WP_232537042.1">
    <property type="nucleotide sequence ID" value="NZ_CP022098.1"/>
</dbReference>
<dbReference type="Gene3D" id="1.10.287.130">
    <property type="match status" value="1"/>
</dbReference>
<dbReference type="SMART" id="SM00388">
    <property type="entry name" value="HisKA"/>
    <property type="match status" value="1"/>
</dbReference>
<dbReference type="NCBIfam" id="TIGR00229">
    <property type="entry name" value="sensory_box"/>
    <property type="match status" value="1"/>
</dbReference>
<dbReference type="InterPro" id="IPR013655">
    <property type="entry name" value="PAS_fold_3"/>
</dbReference>
<evidence type="ECO:0000256" key="3">
    <source>
        <dbReference type="ARBA" id="ARBA00012438"/>
    </source>
</evidence>
<dbReference type="CDD" id="cd00075">
    <property type="entry name" value="HATPase"/>
    <property type="match status" value="1"/>
</dbReference>
<protein>
    <recommendedName>
        <fullName evidence="3">histidine kinase</fullName>
        <ecNumber evidence="3">2.7.13.3</ecNumber>
    </recommendedName>
</protein>
<evidence type="ECO:0000313" key="12">
    <source>
        <dbReference type="Proteomes" id="UP000217257"/>
    </source>
</evidence>
<dbReference type="InterPro" id="IPR003661">
    <property type="entry name" value="HisK_dim/P_dom"/>
</dbReference>
<dbReference type="SUPFAM" id="SSF55785">
    <property type="entry name" value="PYP-like sensor domain (PAS domain)"/>
    <property type="match status" value="1"/>
</dbReference>
<dbReference type="SUPFAM" id="SSF47384">
    <property type="entry name" value="Homodimeric domain of signal transducing histidine kinase"/>
    <property type="match status" value="1"/>
</dbReference>
<dbReference type="Pfam" id="PF08447">
    <property type="entry name" value="PAS_3"/>
    <property type="match status" value="1"/>
</dbReference>
<dbReference type="InterPro" id="IPR001610">
    <property type="entry name" value="PAC"/>
</dbReference>
<dbReference type="Pfam" id="PF00512">
    <property type="entry name" value="HisKA"/>
    <property type="match status" value="1"/>
</dbReference>
<dbReference type="PRINTS" id="PR00344">
    <property type="entry name" value="BCTRLSENSOR"/>
</dbReference>
<dbReference type="SUPFAM" id="SSF55781">
    <property type="entry name" value="GAF domain-like"/>
    <property type="match status" value="1"/>
</dbReference>
<reference evidence="11 12" key="1">
    <citation type="submission" date="2017-06" db="EMBL/GenBank/DDBJ databases">
        <title>Sequencing and comparative analysis of myxobacterial genomes.</title>
        <authorList>
            <person name="Rupp O."/>
            <person name="Goesmann A."/>
            <person name="Sogaard-Andersen L."/>
        </authorList>
    </citation>
    <scope>NUCLEOTIDE SEQUENCE [LARGE SCALE GENOMIC DNA]</scope>
    <source>
        <strain evidence="11 12">DSM 52655</strain>
    </source>
</reference>
<comment type="catalytic activity">
    <reaction evidence="1">
        <text>ATP + protein L-histidine = ADP + protein N-phospho-L-histidine.</text>
        <dbReference type="EC" id="2.7.13.3"/>
    </reaction>
</comment>
<evidence type="ECO:0000313" key="11">
    <source>
        <dbReference type="EMBL" id="ATB42039.1"/>
    </source>
</evidence>
<dbReference type="FunFam" id="3.30.450.40:FF:000035">
    <property type="entry name" value="PAS sensor protein"/>
    <property type="match status" value="1"/>
</dbReference>
<feature type="region of interest" description="Disordered" evidence="7">
    <location>
        <begin position="1"/>
        <end position="30"/>
    </location>
</feature>
<name>A0A250JDR5_9BACT</name>
<dbReference type="Pfam" id="PF02518">
    <property type="entry name" value="HATPase_c"/>
    <property type="match status" value="1"/>
</dbReference>
<dbReference type="InterPro" id="IPR004358">
    <property type="entry name" value="Sig_transdc_His_kin-like_C"/>
</dbReference>
<dbReference type="PROSITE" id="PS50109">
    <property type="entry name" value="HIS_KIN"/>
    <property type="match status" value="1"/>
</dbReference>
<feature type="domain" description="Phytochrome chromophore attachment site" evidence="8">
    <location>
        <begin position="268"/>
        <end position="320"/>
    </location>
</feature>
<keyword evidence="5" id="KW-0808">Transferase</keyword>
<dbReference type="InterPro" id="IPR029016">
    <property type="entry name" value="GAF-like_dom_sf"/>
</dbReference>
<dbReference type="InterPro" id="IPR016132">
    <property type="entry name" value="Phyto_chromo_attachment"/>
</dbReference>
<dbReference type="SMART" id="SM00086">
    <property type="entry name" value="PAC"/>
    <property type="match status" value="1"/>
</dbReference>
<dbReference type="PROSITE" id="PS50113">
    <property type="entry name" value="PAC"/>
    <property type="match status" value="1"/>
</dbReference>
<keyword evidence="4" id="KW-0597">Phosphoprotein</keyword>
<dbReference type="InterPro" id="IPR005467">
    <property type="entry name" value="His_kinase_dom"/>
</dbReference>
<evidence type="ECO:0000256" key="5">
    <source>
        <dbReference type="ARBA" id="ARBA00022679"/>
    </source>
</evidence>
<dbReference type="SMART" id="SM00065">
    <property type="entry name" value="GAF"/>
    <property type="match status" value="1"/>
</dbReference>
<evidence type="ECO:0000256" key="2">
    <source>
        <dbReference type="ARBA" id="ARBA00006402"/>
    </source>
</evidence>
<sequence length="566" mass="62066">MTSSRSSHSEEVPASSTSASKASESRAREVVPLEEEHERLLALADVSSQIFWTSAGIEKSVGGLPGWMDFTGQPPEALRGRRWLNFVHSEDRSHVEQALARGQADRAAFSVSFRLRRSDGQYIWMLGRAVPLLDANGGVREWVGTSTNIHAYRQAQERASFLARAGEVLSASLDYDATLAALARIPVPALADWCILDVLGPNGQFFRAQVVAADPSLEALAQEVRGLTPLPHARSTYPPTVALVEGRASLLRDVTDELMRQAAQDARHLSIMRRVGMRSLLTVPLLAHGRILGALTLSSSTSGRRYDEEDLRFAQELAHRAALSVDNARLYREAREAIRLRDEFLSIASHELKTPLTPLSLKLQSLERSAEAHPDSSLAPLVRSTVESGRQQLRKLTTLMNGLLDVSLIASGCFELRREEVDLLSVVRQVVARLTPRAGKFRAPLVVEANSPVVGRWDRSRLEQVVTNLLDNALKYGAGAPVVIRVTVDNGFARLSVRDKGIGIAPDQSRRIFERYARAVSERNYGGLGLGLYITRAIVEAEGGRVHVHSALGQGATFVVELPLRS</sequence>
<evidence type="ECO:0000256" key="7">
    <source>
        <dbReference type="SAM" id="MobiDB-lite"/>
    </source>
</evidence>
<feature type="domain" description="PAC" evidence="10">
    <location>
        <begin position="109"/>
        <end position="161"/>
    </location>
</feature>
<dbReference type="EC" id="2.7.13.3" evidence="3"/>